<dbReference type="Gene3D" id="1.10.12.10">
    <property type="entry name" value="Lyase 2-enoyl-coa Hydratase, Chain A, domain 2"/>
    <property type="match status" value="1"/>
</dbReference>
<dbReference type="InterPro" id="IPR029045">
    <property type="entry name" value="ClpP/crotonase-like_dom_sf"/>
</dbReference>
<dbReference type="OrthoDB" id="2018133at2759"/>
<dbReference type="Gene3D" id="3.90.226.10">
    <property type="entry name" value="2-enoyl-CoA Hydratase, Chain A, domain 1"/>
    <property type="match status" value="1"/>
</dbReference>
<dbReference type="CDD" id="cd06558">
    <property type="entry name" value="crotonase-like"/>
    <property type="match status" value="1"/>
</dbReference>
<dbReference type="InterPro" id="IPR001753">
    <property type="entry name" value="Enoyl-CoA_hydra/iso"/>
</dbReference>
<gene>
    <name evidence="2" type="ORF">B0J13DRAFT_652374</name>
</gene>
<name>A0A9P9IDV3_9HYPO</name>
<dbReference type="EMBL" id="JAGMUU010000033">
    <property type="protein sequence ID" value="KAH7118053.1"/>
    <property type="molecule type" value="Genomic_DNA"/>
</dbReference>
<dbReference type="PANTHER" id="PTHR43684:SF4">
    <property type="entry name" value="ENOYL-COA HYDRATASE_ISOMERASE FAMILY PROTEIN (AFU_ORTHOLOGUE AFUA_1G01890)"/>
    <property type="match status" value="1"/>
</dbReference>
<organism evidence="2 3">
    <name type="scientific">Dactylonectria estremocensis</name>
    <dbReference type="NCBI Taxonomy" id="1079267"/>
    <lineage>
        <taxon>Eukaryota</taxon>
        <taxon>Fungi</taxon>
        <taxon>Dikarya</taxon>
        <taxon>Ascomycota</taxon>
        <taxon>Pezizomycotina</taxon>
        <taxon>Sordariomycetes</taxon>
        <taxon>Hypocreomycetidae</taxon>
        <taxon>Hypocreales</taxon>
        <taxon>Nectriaceae</taxon>
        <taxon>Dactylonectria</taxon>
    </lineage>
</organism>
<accession>A0A9P9IDV3</accession>
<proteinExistence type="inferred from homology"/>
<dbReference type="AlphaFoldDB" id="A0A9P9IDV3"/>
<evidence type="ECO:0000256" key="1">
    <source>
        <dbReference type="ARBA" id="ARBA00005254"/>
    </source>
</evidence>
<comment type="caution">
    <text evidence="2">The sequence shown here is derived from an EMBL/GenBank/DDBJ whole genome shotgun (WGS) entry which is preliminary data.</text>
</comment>
<dbReference type="SUPFAM" id="SSF52096">
    <property type="entry name" value="ClpP/crotonase"/>
    <property type="match status" value="1"/>
</dbReference>
<protein>
    <submittedName>
        <fullName evidence="2">ClpP/crotonase-like domain-containing protein</fullName>
    </submittedName>
</protein>
<evidence type="ECO:0000313" key="2">
    <source>
        <dbReference type="EMBL" id="KAH7118053.1"/>
    </source>
</evidence>
<keyword evidence="3" id="KW-1185">Reference proteome</keyword>
<evidence type="ECO:0000313" key="3">
    <source>
        <dbReference type="Proteomes" id="UP000717696"/>
    </source>
</evidence>
<dbReference type="InterPro" id="IPR051053">
    <property type="entry name" value="ECH/Chromodomain_protein"/>
</dbReference>
<comment type="similarity">
    <text evidence="1">Belongs to the enoyl-CoA hydratase/isomerase family.</text>
</comment>
<dbReference type="Proteomes" id="UP000717696">
    <property type="component" value="Unassembled WGS sequence"/>
</dbReference>
<sequence length="314" mass="35024">MSSPAVRNTVVEDSYSTLIFKEIRVENHPQDSPVVTPIQVVKLYRPDRRNAFTERMTDELEHVFQLLDMDQRVKCVVVTGHGDVFCAGADLETMFRKSDEKVNEHRDSGGRAALAIHQCRKPVIGALNGAAVGIGITLTLPMAIRLATRDAKIGFAFGRRGLVMEAASSYFLPRLIGMSRAMHLITTGSTYPASHQLLSGLFSETLQNASDVLPRALSIAQDFVDNCSNVSWLLNRELMWRNPGTAEGTHLLDSRIIYELFGSVDNTEGVKSFLEKRKAMFKGTVESDVPQTYPWWQPIDLARRYKGPIVDAKL</sequence>
<dbReference type="Pfam" id="PF00378">
    <property type="entry name" value="ECH_1"/>
    <property type="match status" value="1"/>
</dbReference>
<dbReference type="PANTHER" id="PTHR43684">
    <property type="match status" value="1"/>
</dbReference>
<dbReference type="InterPro" id="IPR014748">
    <property type="entry name" value="Enoyl-CoA_hydra_C"/>
</dbReference>
<reference evidence="2" key="1">
    <citation type="journal article" date="2021" name="Nat. Commun.">
        <title>Genetic determinants of endophytism in the Arabidopsis root mycobiome.</title>
        <authorList>
            <person name="Mesny F."/>
            <person name="Miyauchi S."/>
            <person name="Thiergart T."/>
            <person name="Pickel B."/>
            <person name="Atanasova L."/>
            <person name="Karlsson M."/>
            <person name="Huettel B."/>
            <person name="Barry K.W."/>
            <person name="Haridas S."/>
            <person name="Chen C."/>
            <person name="Bauer D."/>
            <person name="Andreopoulos W."/>
            <person name="Pangilinan J."/>
            <person name="LaButti K."/>
            <person name="Riley R."/>
            <person name="Lipzen A."/>
            <person name="Clum A."/>
            <person name="Drula E."/>
            <person name="Henrissat B."/>
            <person name="Kohler A."/>
            <person name="Grigoriev I.V."/>
            <person name="Martin F.M."/>
            <person name="Hacquard S."/>
        </authorList>
    </citation>
    <scope>NUCLEOTIDE SEQUENCE</scope>
    <source>
        <strain evidence="2">MPI-CAGE-AT-0021</strain>
    </source>
</reference>